<dbReference type="InterPro" id="IPR005358">
    <property type="entry name" value="Puta_zinc/iron-chelating_dom"/>
</dbReference>
<evidence type="ECO:0000313" key="1">
    <source>
        <dbReference type="EMBL" id="PIQ88878.1"/>
    </source>
</evidence>
<proteinExistence type="predicted"/>
<sequence>MKKMVNSMLKNCKICKSGSCCQEGVEVTEEEMLRIEKLNPAVEKPWFKLIDPNDAPDPGYNHETIVRNGRCVFQRDDKLCSVYSVRPQNCADFPLELGKPALYYERLCDNRPAIESKPRIKKDIL</sequence>
<dbReference type="Pfam" id="PF03692">
    <property type="entry name" value="CxxCxxCC"/>
    <property type="match status" value="1"/>
</dbReference>
<dbReference type="AlphaFoldDB" id="A0A2H0LWU7"/>
<accession>A0A2H0LWU7</accession>
<comment type="caution">
    <text evidence="1">The sequence shown here is derived from an EMBL/GenBank/DDBJ whole genome shotgun (WGS) entry which is preliminary data.</text>
</comment>
<name>A0A2H0LWU7_9BACT</name>
<evidence type="ECO:0000313" key="2">
    <source>
        <dbReference type="Proteomes" id="UP000229641"/>
    </source>
</evidence>
<reference evidence="1 2" key="1">
    <citation type="submission" date="2017-09" db="EMBL/GenBank/DDBJ databases">
        <title>Depth-based differentiation of microbial function through sediment-hosted aquifers and enrichment of novel symbionts in the deep terrestrial subsurface.</title>
        <authorList>
            <person name="Probst A.J."/>
            <person name="Ladd B."/>
            <person name="Jarett J.K."/>
            <person name="Geller-Mcgrath D.E."/>
            <person name="Sieber C.M."/>
            <person name="Emerson J.B."/>
            <person name="Anantharaman K."/>
            <person name="Thomas B.C."/>
            <person name="Malmstrom R."/>
            <person name="Stieglmeier M."/>
            <person name="Klingl A."/>
            <person name="Woyke T."/>
            <person name="Ryan C.M."/>
            <person name="Banfield J.F."/>
        </authorList>
    </citation>
    <scope>NUCLEOTIDE SEQUENCE [LARGE SCALE GENOMIC DNA]</scope>
    <source>
        <strain evidence="1">CG11_big_fil_rev_8_21_14_0_20_42_13</strain>
    </source>
</reference>
<protein>
    <recommendedName>
        <fullName evidence="3">Zinc/iron-chelating domain-containing protein</fullName>
    </recommendedName>
</protein>
<dbReference type="EMBL" id="PCWA01000084">
    <property type="protein sequence ID" value="PIQ88878.1"/>
    <property type="molecule type" value="Genomic_DNA"/>
</dbReference>
<gene>
    <name evidence="1" type="ORF">COV72_06270</name>
</gene>
<dbReference type="Proteomes" id="UP000229641">
    <property type="component" value="Unassembled WGS sequence"/>
</dbReference>
<evidence type="ECO:0008006" key="3">
    <source>
        <dbReference type="Google" id="ProtNLM"/>
    </source>
</evidence>
<organism evidence="1 2">
    <name type="scientific">Candidatus Ghiorseimicrobium undicola</name>
    <dbReference type="NCBI Taxonomy" id="1974746"/>
    <lineage>
        <taxon>Bacteria</taxon>
        <taxon>Pseudomonadati</taxon>
        <taxon>Candidatus Omnitrophota</taxon>
        <taxon>Candidatus Ghiorseimicrobium</taxon>
    </lineage>
</organism>